<name>A0ABW4HYU7_9SPHN</name>
<evidence type="ECO:0000313" key="3">
    <source>
        <dbReference type="Proteomes" id="UP001597115"/>
    </source>
</evidence>
<dbReference type="Gene3D" id="2.160.20.10">
    <property type="entry name" value="Single-stranded right-handed beta-helix, Pectin lyase-like"/>
    <property type="match status" value="1"/>
</dbReference>
<reference evidence="3" key="1">
    <citation type="journal article" date="2019" name="Int. J. Syst. Evol. Microbiol.">
        <title>The Global Catalogue of Microorganisms (GCM) 10K type strain sequencing project: providing services to taxonomists for standard genome sequencing and annotation.</title>
        <authorList>
            <consortium name="The Broad Institute Genomics Platform"/>
            <consortium name="The Broad Institute Genome Sequencing Center for Infectious Disease"/>
            <person name="Wu L."/>
            <person name="Ma J."/>
        </authorList>
    </citation>
    <scope>NUCLEOTIDE SEQUENCE [LARGE SCALE GENOMIC DNA]</scope>
    <source>
        <strain evidence="3">CGMCC 1.16275</strain>
    </source>
</reference>
<dbReference type="EMBL" id="JBHUDY010000001">
    <property type="protein sequence ID" value="MFD1610308.1"/>
    <property type="molecule type" value="Genomic_DNA"/>
</dbReference>
<proteinExistence type="predicted"/>
<gene>
    <name evidence="2" type="ORF">ACFSCW_00675</name>
</gene>
<dbReference type="InterPro" id="IPR012334">
    <property type="entry name" value="Pectin_lyas_fold"/>
</dbReference>
<comment type="caution">
    <text evidence="2">The sequence shown here is derived from an EMBL/GenBank/DDBJ whole genome shotgun (WGS) entry which is preliminary data.</text>
</comment>
<dbReference type="Proteomes" id="UP001597115">
    <property type="component" value="Unassembled WGS sequence"/>
</dbReference>
<organism evidence="2 3">
    <name type="scientific">Sphingomonas tabacisoli</name>
    <dbReference type="NCBI Taxonomy" id="2249466"/>
    <lineage>
        <taxon>Bacteria</taxon>
        <taxon>Pseudomonadati</taxon>
        <taxon>Pseudomonadota</taxon>
        <taxon>Alphaproteobacteria</taxon>
        <taxon>Sphingomonadales</taxon>
        <taxon>Sphingomonadaceae</taxon>
        <taxon>Sphingomonas</taxon>
    </lineage>
</organism>
<evidence type="ECO:0000259" key="1">
    <source>
        <dbReference type="Pfam" id="PF13229"/>
    </source>
</evidence>
<accession>A0ABW4HYU7</accession>
<sequence length="443" mass="46678">MTTFNVSNTTQFNAALASAKGGDSIILAAGNYGSAYLQNKNFSSNVTIKSASSTNKAHFDYVLVNNSSNMRFEGLDVGHALAPGEADYNYMMRVQSSTGIKMVGMSIHGSLDNNPANDGCGLYVTGSSNVQLMGTQFRDLYRGSYFEKDTNVTVSANNYQMIRMDGINVGKIDGIVIDKNVFSNFHPIAGDHADAIQFWQVNQTDGSSNITITNNTVMQGAGTGTQGIFISDPNAVGYKNVLIQNNLLYGNDQYHGISVAGGHGVQIIGNSVLSNSTDGKVYWIQLTAGDNFTVKDNISDKIMVMPGVTGVALSHNVDLSQTPSMASQIPNLNAPQSPTDLIIANYGYHVPGTTSVSSTPVSTVLSADLGSSTNTATSAQTVKTSVADVSGVATQVSEPLPTYSQVFSAPATTTNTSTASSGGQVYGGHSFHSLHFDHFTAMA</sequence>
<dbReference type="Pfam" id="PF13229">
    <property type="entry name" value="Beta_helix"/>
    <property type="match status" value="1"/>
</dbReference>
<feature type="domain" description="Right handed beta helix" evidence="1">
    <location>
        <begin position="107"/>
        <end position="272"/>
    </location>
</feature>
<dbReference type="RefSeq" id="WP_380885863.1">
    <property type="nucleotide sequence ID" value="NZ_JBHUDY010000001.1"/>
</dbReference>
<dbReference type="SUPFAM" id="SSF51126">
    <property type="entry name" value="Pectin lyase-like"/>
    <property type="match status" value="1"/>
</dbReference>
<evidence type="ECO:0000313" key="2">
    <source>
        <dbReference type="EMBL" id="MFD1610308.1"/>
    </source>
</evidence>
<keyword evidence="3" id="KW-1185">Reference proteome</keyword>
<dbReference type="SMART" id="SM00710">
    <property type="entry name" value="PbH1"/>
    <property type="match status" value="5"/>
</dbReference>
<dbReference type="InterPro" id="IPR011050">
    <property type="entry name" value="Pectin_lyase_fold/virulence"/>
</dbReference>
<protein>
    <submittedName>
        <fullName evidence="2">Right-handed parallel beta-helix repeat-containing protein</fullName>
    </submittedName>
</protein>
<dbReference type="InterPro" id="IPR006626">
    <property type="entry name" value="PbH1"/>
</dbReference>
<dbReference type="InterPro" id="IPR039448">
    <property type="entry name" value="Beta_helix"/>
</dbReference>